<gene>
    <name evidence="1" type="ORF">H8A87_05685</name>
</gene>
<keyword evidence="2" id="KW-1185">Reference proteome</keyword>
<dbReference type="EMBL" id="JACOII010000024">
    <property type="protein sequence ID" value="MBI6548230.1"/>
    <property type="molecule type" value="Genomic_DNA"/>
</dbReference>
<evidence type="ECO:0000313" key="2">
    <source>
        <dbReference type="Proteomes" id="UP000696184"/>
    </source>
</evidence>
<dbReference type="InterPro" id="IPR021686">
    <property type="entry name" value="DUF3268"/>
</dbReference>
<protein>
    <submittedName>
        <fullName evidence="1">Uncharacterized protein</fullName>
    </submittedName>
</protein>
<name>A0ABS0U2W1_9GAMM</name>
<comment type="caution">
    <text evidence="1">The sequence shown here is derived from an EMBL/GenBank/DDBJ whole genome shotgun (WGS) entry which is preliminary data.</text>
</comment>
<dbReference type="Pfam" id="PF11672">
    <property type="entry name" value="DUF3268"/>
    <property type="match status" value="1"/>
</dbReference>
<organism evidence="1 2">
    <name type="scientific">Xenorhabdus lircayensis</name>
    <dbReference type="NCBI Taxonomy" id="2763499"/>
    <lineage>
        <taxon>Bacteria</taxon>
        <taxon>Pseudomonadati</taxon>
        <taxon>Pseudomonadota</taxon>
        <taxon>Gammaproteobacteria</taxon>
        <taxon>Enterobacterales</taxon>
        <taxon>Morganellaceae</taxon>
        <taxon>Xenorhabdus</taxon>
    </lineage>
</organism>
<proteinExistence type="predicted"/>
<reference evidence="1 2" key="1">
    <citation type="submission" date="2020-08" db="EMBL/GenBank/DDBJ databases">
        <title>Description of Xenorhabdus lircayensis sp. nov., the symbiotic bacterium associated with the entomopathogenic nematode Steirnernema unicornum.</title>
        <authorList>
            <person name="Castaneda-Alvarez C."/>
            <person name="Prodan S."/>
            <person name="Zamorano A."/>
            <person name="San-Blas E."/>
            <person name="Aballay E."/>
        </authorList>
    </citation>
    <scope>NUCLEOTIDE SEQUENCE [LARGE SCALE GENOMIC DNA]</scope>
    <source>
        <strain evidence="1 2">VLS</strain>
    </source>
</reference>
<sequence>MYTPENPNPRAIQRVNDPLTIPTHCHYCCGHVVTAHHINVFGRVLGKWPWLYLCTSCGARVGMHPGTDIPLGTLADKSTRRAREISKLTFERMREYRELERTDAYRWLARKLGISFRRCHFGWFDADMCERAKNVCMRFK</sequence>
<dbReference type="Proteomes" id="UP000696184">
    <property type="component" value="Unassembled WGS sequence"/>
</dbReference>
<dbReference type="RefSeq" id="WP_198689025.1">
    <property type="nucleotide sequence ID" value="NZ_CAWPUD010000021.1"/>
</dbReference>
<accession>A0ABS0U2W1</accession>
<evidence type="ECO:0000313" key="1">
    <source>
        <dbReference type="EMBL" id="MBI6548230.1"/>
    </source>
</evidence>